<evidence type="ECO:0000256" key="1">
    <source>
        <dbReference type="SAM" id="MobiDB-lite"/>
    </source>
</evidence>
<dbReference type="RefSeq" id="WP_380322147.1">
    <property type="nucleotide sequence ID" value="NZ_JBHYPW010000016.1"/>
</dbReference>
<accession>A0ABW6GG52</accession>
<dbReference type="EC" id="1.14.-.-" evidence="3"/>
<proteinExistence type="predicted"/>
<dbReference type="PANTHER" id="PTHR34474">
    <property type="entry name" value="SIGNAL TRANSDUCTION PROTEIN TRAP"/>
    <property type="match status" value="1"/>
</dbReference>
<dbReference type="PANTHER" id="PTHR34474:SF2">
    <property type="entry name" value="SIGNAL TRANSDUCTION PROTEIN TRAP"/>
    <property type="match status" value="1"/>
</dbReference>
<dbReference type="SUPFAM" id="SSF54909">
    <property type="entry name" value="Dimeric alpha+beta barrel"/>
    <property type="match status" value="1"/>
</dbReference>
<dbReference type="Pfam" id="PF03992">
    <property type="entry name" value="ABM"/>
    <property type="match status" value="1"/>
</dbReference>
<dbReference type="InterPro" id="IPR011008">
    <property type="entry name" value="Dimeric_a/b-barrel"/>
</dbReference>
<evidence type="ECO:0000313" key="3">
    <source>
        <dbReference type="EMBL" id="MFE1351720.1"/>
    </source>
</evidence>
<dbReference type="PROSITE" id="PS51725">
    <property type="entry name" value="ABM"/>
    <property type="match status" value="1"/>
</dbReference>
<organism evidence="3 4">
    <name type="scientific">Kitasatospora phosalacinea</name>
    <dbReference type="NCBI Taxonomy" id="2065"/>
    <lineage>
        <taxon>Bacteria</taxon>
        <taxon>Bacillati</taxon>
        <taxon>Actinomycetota</taxon>
        <taxon>Actinomycetes</taxon>
        <taxon>Kitasatosporales</taxon>
        <taxon>Streptomycetaceae</taxon>
        <taxon>Kitasatospora</taxon>
    </lineage>
</organism>
<name>A0ABW6GG52_9ACTN</name>
<feature type="domain" description="ABM" evidence="2">
    <location>
        <begin position="2"/>
        <end position="97"/>
    </location>
</feature>
<sequence length="105" mass="10879">MYTVMNRIAVPAVGAAAFEERFAASMRATLPGVDGLVGSRLLRPRQEGGVYVAVMDFADEQAFAAWMRSESFRAAHAHGPSEDGGSADGAGGGVETFETVVSVGA</sequence>
<keyword evidence="3" id="KW-0560">Oxidoreductase</keyword>
<comment type="caution">
    <text evidence="3">The sequence shown here is derived from an EMBL/GenBank/DDBJ whole genome shotgun (WGS) entry which is preliminary data.</text>
</comment>
<dbReference type="Proteomes" id="UP001599542">
    <property type="component" value="Unassembled WGS sequence"/>
</dbReference>
<feature type="region of interest" description="Disordered" evidence="1">
    <location>
        <begin position="74"/>
        <end position="93"/>
    </location>
</feature>
<keyword evidence="3" id="KW-0503">Monooxygenase</keyword>
<dbReference type="InterPro" id="IPR007138">
    <property type="entry name" value="ABM_dom"/>
</dbReference>
<reference evidence="3 4" key="1">
    <citation type="submission" date="2024-09" db="EMBL/GenBank/DDBJ databases">
        <title>The Natural Products Discovery Center: Release of the First 8490 Sequenced Strains for Exploring Actinobacteria Biosynthetic Diversity.</title>
        <authorList>
            <person name="Kalkreuter E."/>
            <person name="Kautsar S.A."/>
            <person name="Yang D."/>
            <person name="Bader C.D."/>
            <person name="Teijaro C.N."/>
            <person name="Fluegel L."/>
            <person name="Davis C.M."/>
            <person name="Simpson J.R."/>
            <person name="Lauterbach L."/>
            <person name="Steele A.D."/>
            <person name="Gui C."/>
            <person name="Meng S."/>
            <person name="Li G."/>
            <person name="Viehrig K."/>
            <person name="Ye F."/>
            <person name="Su P."/>
            <person name="Kiefer A.F."/>
            <person name="Nichols A."/>
            <person name="Cepeda A.J."/>
            <person name="Yan W."/>
            <person name="Fan B."/>
            <person name="Jiang Y."/>
            <person name="Adhikari A."/>
            <person name="Zheng C.-J."/>
            <person name="Schuster L."/>
            <person name="Cowan T.M."/>
            <person name="Smanski M.J."/>
            <person name="Chevrette M.G."/>
            <person name="De Carvalho L.P.S."/>
            <person name="Shen B."/>
        </authorList>
    </citation>
    <scope>NUCLEOTIDE SEQUENCE [LARGE SCALE GENOMIC DNA]</scope>
    <source>
        <strain evidence="3 4">NPDC058753</strain>
    </source>
</reference>
<dbReference type="GO" id="GO:0004497">
    <property type="term" value="F:monooxygenase activity"/>
    <property type="evidence" value="ECO:0007669"/>
    <property type="project" value="UniProtKB-KW"/>
</dbReference>
<protein>
    <submittedName>
        <fullName evidence="3">Antibiotic biosynthesis monooxygenase family protein</fullName>
        <ecNumber evidence="3">1.14.-.-</ecNumber>
    </submittedName>
</protein>
<evidence type="ECO:0000259" key="2">
    <source>
        <dbReference type="PROSITE" id="PS51725"/>
    </source>
</evidence>
<dbReference type="InterPro" id="IPR050404">
    <property type="entry name" value="Heme-degrading_MO"/>
</dbReference>
<keyword evidence="4" id="KW-1185">Reference proteome</keyword>
<dbReference type="Gene3D" id="3.30.70.100">
    <property type="match status" value="1"/>
</dbReference>
<dbReference type="EMBL" id="JBHYPX010000009">
    <property type="protein sequence ID" value="MFE1351720.1"/>
    <property type="molecule type" value="Genomic_DNA"/>
</dbReference>
<evidence type="ECO:0000313" key="4">
    <source>
        <dbReference type="Proteomes" id="UP001599542"/>
    </source>
</evidence>
<gene>
    <name evidence="3" type="ORF">ACFW6T_06975</name>
</gene>